<dbReference type="PANTHER" id="PTHR11461">
    <property type="entry name" value="SERINE PROTEASE INHIBITOR, SERPIN"/>
    <property type="match status" value="1"/>
</dbReference>
<name>A0A8J3D8Z7_9BACT</name>
<accession>A0A8J3D8Z7</accession>
<evidence type="ECO:0000313" key="4">
    <source>
        <dbReference type="EMBL" id="GHB96942.1"/>
    </source>
</evidence>
<dbReference type="InterPro" id="IPR042185">
    <property type="entry name" value="Serpin_sf_2"/>
</dbReference>
<dbReference type="AlphaFoldDB" id="A0A8J3D8Z7"/>
<dbReference type="CDD" id="cd00172">
    <property type="entry name" value="serpin"/>
    <property type="match status" value="1"/>
</dbReference>
<comment type="similarity">
    <text evidence="1">Belongs to the serpin family.</text>
</comment>
<reference evidence="4" key="1">
    <citation type="journal article" date="2014" name="Int. J. Syst. Evol. Microbiol.">
        <title>Complete genome sequence of Corynebacterium casei LMG S-19264T (=DSM 44701T), isolated from a smear-ripened cheese.</title>
        <authorList>
            <consortium name="US DOE Joint Genome Institute (JGI-PGF)"/>
            <person name="Walter F."/>
            <person name="Albersmeier A."/>
            <person name="Kalinowski J."/>
            <person name="Ruckert C."/>
        </authorList>
    </citation>
    <scope>NUCLEOTIDE SEQUENCE</scope>
    <source>
        <strain evidence="4">KCTC 12870</strain>
    </source>
</reference>
<reference evidence="4" key="2">
    <citation type="submission" date="2020-09" db="EMBL/GenBank/DDBJ databases">
        <authorList>
            <person name="Sun Q."/>
            <person name="Kim S."/>
        </authorList>
    </citation>
    <scope>NUCLEOTIDE SEQUENCE</scope>
    <source>
        <strain evidence="4">KCTC 12870</strain>
    </source>
</reference>
<organism evidence="4 5">
    <name type="scientific">Cerasicoccus arenae</name>
    <dbReference type="NCBI Taxonomy" id="424488"/>
    <lineage>
        <taxon>Bacteria</taxon>
        <taxon>Pseudomonadati</taxon>
        <taxon>Verrucomicrobiota</taxon>
        <taxon>Opitutia</taxon>
        <taxon>Puniceicoccales</taxon>
        <taxon>Cerasicoccaceae</taxon>
        <taxon>Cerasicoccus</taxon>
    </lineage>
</organism>
<dbReference type="SUPFAM" id="SSF56574">
    <property type="entry name" value="Serpins"/>
    <property type="match status" value="1"/>
</dbReference>
<proteinExistence type="inferred from homology"/>
<dbReference type="SMART" id="SM00093">
    <property type="entry name" value="SERPIN"/>
    <property type="match status" value="1"/>
</dbReference>
<sequence length="404" mass="45333">MPNIPFSITRAINSARRLGWLLVLLVPLPALADVNTSLSLLQAVKTQEEPAFAPMSVLDMLGLLYYGSSGKTEQQMGALFAGQTRETVAKEAAKAQRALPGYRRIDSVWFSERVQVTNEFFQAASDQWKYNVSAIPLRTDPAKAASLVNFWYSEQTNGYIKSVVSPADLDGKPDMLAVLVTVFISPWKGDYFSNATTSPMMFYRSSDEKFLVRMMKTKERFPYYEDEQFQVLTIPYKSDDFTLLVFLPKDARQFDQALGALNGKYLLQAASKAKPELINLQLPRVDYDTEISWRDIFLKSKLSEPFTPGKANFSGINENHPEPLFIAKLIEKVEIKWNEKGTEARSTVTASTDPFGPAPEKPKSPKSIDFNANHPFCFVIYNEKARDAAFAGIITAPGQMEIVQ</sequence>
<dbReference type="InterPro" id="IPR023796">
    <property type="entry name" value="Serpin_dom"/>
</dbReference>
<dbReference type="Gene3D" id="3.30.497.10">
    <property type="entry name" value="Antithrombin, subunit I, domain 2"/>
    <property type="match status" value="1"/>
</dbReference>
<dbReference type="RefSeq" id="WP_189512750.1">
    <property type="nucleotide sequence ID" value="NZ_BMXG01000005.1"/>
</dbReference>
<keyword evidence="5" id="KW-1185">Reference proteome</keyword>
<dbReference type="InterPro" id="IPR036186">
    <property type="entry name" value="Serpin_sf"/>
</dbReference>
<dbReference type="EMBL" id="BMXG01000005">
    <property type="protein sequence ID" value="GHB96942.1"/>
    <property type="molecule type" value="Genomic_DNA"/>
</dbReference>
<dbReference type="GO" id="GO:0004867">
    <property type="term" value="F:serine-type endopeptidase inhibitor activity"/>
    <property type="evidence" value="ECO:0007669"/>
    <property type="project" value="InterPro"/>
</dbReference>
<gene>
    <name evidence="4" type="ORF">GCM10007047_11140</name>
</gene>
<dbReference type="Pfam" id="PF00079">
    <property type="entry name" value="Serpin"/>
    <property type="match status" value="1"/>
</dbReference>
<evidence type="ECO:0000256" key="2">
    <source>
        <dbReference type="SAM" id="MobiDB-lite"/>
    </source>
</evidence>
<feature type="region of interest" description="Disordered" evidence="2">
    <location>
        <begin position="341"/>
        <end position="367"/>
    </location>
</feature>
<dbReference type="GO" id="GO:0005615">
    <property type="term" value="C:extracellular space"/>
    <property type="evidence" value="ECO:0007669"/>
    <property type="project" value="InterPro"/>
</dbReference>
<comment type="caution">
    <text evidence="4">The sequence shown here is derived from an EMBL/GenBank/DDBJ whole genome shotgun (WGS) entry which is preliminary data.</text>
</comment>
<dbReference type="Proteomes" id="UP000642829">
    <property type="component" value="Unassembled WGS sequence"/>
</dbReference>
<dbReference type="InterPro" id="IPR042178">
    <property type="entry name" value="Serpin_sf_1"/>
</dbReference>
<dbReference type="PANTHER" id="PTHR11461:SF211">
    <property type="entry name" value="GH10112P-RELATED"/>
    <property type="match status" value="1"/>
</dbReference>
<feature type="domain" description="Serpin" evidence="3">
    <location>
        <begin position="38"/>
        <end position="397"/>
    </location>
</feature>
<protein>
    <recommendedName>
        <fullName evidence="3">Serpin domain-containing protein</fullName>
    </recommendedName>
</protein>
<dbReference type="InterPro" id="IPR000215">
    <property type="entry name" value="Serpin_fam"/>
</dbReference>
<evidence type="ECO:0000256" key="1">
    <source>
        <dbReference type="RuleBase" id="RU000411"/>
    </source>
</evidence>
<evidence type="ECO:0000313" key="5">
    <source>
        <dbReference type="Proteomes" id="UP000642829"/>
    </source>
</evidence>
<dbReference type="Gene3D" id="2.30.39.10">
    <property type="entry name" value="Alpha-1-antitrypsin, domain 1"/>
    <property type="match status" value="1"/>
</dbReference>
<evidence type="ECO:0000259" key="3">
    <source>
        <dbReference type="SMART" id="SM00093"/>
    </source>
</evidence>